<organism evidence="2 3">
    <name type="scientific">Eumeta variegata</name>
    <name type="common">Bagworm moth</name>
    <name type="synonym">Eumeta japonica</name>
    <dbReference type="NCBI Taxonomy" id="151549"/>
    <lineage>
        <taxon>Eukaryota</taxon>
        <taxon>Metazoa</taxon>
        <taxon>Ecdysozoa</taxon>
        <taxon>Arthropoda</taxon>
        <taxon>Hexapoda</taxon>
        <taxon>Insecta</taxon>
        <taxon>Pterygota</taxon>
        <taxon>Neoptera</taxon>
        <taxon>Endopterygota</taxon>
        <taxon>Lepidoptera</taxon>
        <taxon>Glossata</taxon>
        <taxon>Ditrysia</taxon>
        <taxon>Tineoidea</taxon>
        <taxon>Psychidae</taxon>
        <taxon>Oiketicinae</taxon>
        <taxon>Eumeta</taxon>
    </lineage>
</organism>
<reference evidence="2 3" key="1">
    <citation type="journal article" date="2019" name="Commun. Biol.">
        <title>The bagworm genome reveals a unique fibroin gene that provides high tensile strength.</title>
        <authorList>
            <person name="Kono N."/>
            <person name="Nakamura H."/>
            <person name="Ohtoshi R."/>
            <person name="Tomita M."/>
            <person name="Numata K."/>
            <person name="Arakawa K."/>
        </authorList>
    </citation>
    <scope>NUCLEOTIDE SEQUENCE [LARGE SCALE GENOMIC DNA]</scope>
</reference>
<comment type="caution">
    <text evidence="2">The sequence shown here is derived from an EMBL/GenBank/DDBJ whole genome shotgun (WGS) entry which is preliminary data.</text>
</comment>
<dbReference type="Proteomes" id="UP000299102">
    <property type="component" value="Unassembled WGS sequence"/>
</dbReference>
<proteinExistence type="predicted"/>
<feature type="region of interest" description="Disordered" evidence="1">
    <location>
        <begin position="1"/>
        <end position="23"/>
    </location>
</feature>
<protein>
    <submittedName>
        <fullName evidence="2">Uncharacterized protein</fullName>
    </submittedName>
</protein>
<feature type="region of interest" description="Disordered" evidence="1">
    <location>
        <begin position="67"/>
        <end position="88"/>
    </location>
</feature>
<keyword evidence="3" id="KW-1185">Reference proteome</keyword>
<evidence type="ECO:0000313" key="2">
    <source>
        <dbReference type="EMBL" id="GBP42775.1"/>
    </source>
</evidence>
<name>A0A4C1VY89_EUMVA</name>
<sequence length="88" mass="10113">MGTEPGAFPFGCDAPQPMSHQRSYRPQIAHIRLIGFKPKERYADTVTRENLWSYWLTLFRNRLVHLVERPKGGSSRQTGQRDVGSNGR</sequence>
<evidence type="ECO:0000313" key="3">
    <source>
        <dbReference type="Proteomes" id="UP000299102"/>
    </source>
</evidence>
<dbReference type="AlphaFoldDB" id="A0A4C1VY89"/>
<gene>
    <name evidence="2" type="ORF">EVAR_23413_1</name>
</gene>
<evidence type="ECO:0000256" key="1">
    <source>
        <dbReference type="SAM" id="MobiDB-lite"/>
    </source>
</evidence>
<accession>A0A4C1VY89</accession>
<dbReference type="EMBL" id="BGZK01000423">
    <property type="protein sequence ID" value="GBP42775.1"/>
    <property type="molecule type" value="Genomic_DNA"/>
</dbReference>